<evidence type="ECO:0000313" key="3">
    <source>
        <dbReference type="Proteomes" id="UP000708208"/>
    </source>
</evidence>
<evidence type="ECO:0000313" key="2">
    <source>
        <dbReference type="EMBL" id="CAG7719434.1"/>
    </source>
</evidence>
<feature type="compositionally biased region" description="Polar residues" evidence="1">
    <location>
        <begin position="30"/>
        <end position="41"/>
    </location>
</feature>
<name>A0A8J2P093_9HEXA</name>
<dbReference type="Proteomes" id="UP000708208">
    <property type="component" value="Unassembled WGS sequence"/>
</dbReference>
<feature type="compositionally biased region" description="Basic and acidic residues" evidence="1">
    <location>
        <begin position="42"/>
        <end position="53"/>
    </location>
</feature>
<dbReference type="EMBL" id="CAJVCH010061427">
    <property type="protein sequence ID" value="CAG7719434.1"/>
    <property type="molecule type" value="Genomic_DNA"/>
</dbReference>
<proteinExistence type="predicted"/>
<feature type="region of interest" description="Disordered" evidence="1">
    <location>
        <begin position="182"/>
        <end position="212"/>
    </location>
</feature>
<evidence type="ECO:0000256" key="1">
    <source>
        <dbReference type="SAM" id="MobiDB-lite"/>
    </source>
</evidence>
<organism evidence="2 3">
    <name type="scientific">Allacma fusca</name>
    <dbReference type="NCBI Taxonomy" id="39272"/>
    <lineage>
        <taxon>Eukaryota</taxon>
        <taxon>Metazoa</taxon>
        <taxon>Ecdysozoa</taxon>
        <taxon>Arthropoda</taxon>
        <taxon>Hexapoda</taxon>
        <taxon>Collembola</taxon>
        <taxon>Symphypleona</taxon>
        <taxon>Sminthuridae</taxon>
        <taxon>Allacma</taxon>
    </lineage>
</organism>
<keyword evidence="3" id="KW-1185">Reference proteome</keyword>
<feature type="compositionally biased region" description="Polar residues" evidence="1">
    <location>
        <begin position="1"/>
        <end position="11"/>
    </location>
</feature>
<comment type="caution">
    <text evidence="2">The sequence shown here is derived from an EMBL/GenBank/DDBJ whole genome shotgun (WGS) entry which is preliminary data.</text>
</comment>
<accession>A0A8J2P093</accession>
<dbReference type="AlphaFoldDB" id="A0A8J2P093"/>
<protein>
    <submittedName>
        <fullName evidence="2">Uncharacterized protein</fullName>
    </submittedName>
</protein>
<feature type="region of interest" description="Disordered" evidence="1">
    <location>
        <begin position="128"/>
        <end position="153"/>
    </location>
</feature>
<reference evidence="2" key="1">
    <citation type="submission" date="2021-06" db="EMBL/GenBank/DDBJ databases">
        <authorList>
            <person name="Hodson N. C."/>
            <person name="Mongue J. A."/>
            <person name="Jaron S. K."/>
        </authorList>
    </citation>
    <scope>NUCLEOTIDE SEQUENCE</scope>
</reference>
<sequence>MSSGNWASLGNQDYDPNEDSSDSDASTSTPIRNFNFTGSDNNQKEGSSDKSDISCEESEGCVPDSGGEPDVVRGEFSGAGKNEYSNENQPITKTKLGFLEACKLHSEIKEGTTRESQDWCEDGKISVGRGSCKSASSYDGPEGSSPDKGTHDRARACVEAAVQEIPSRQCIYKDELVEKECKQPGNGTDLMSKDSAIMERVRCDSSSGSSSD</sequence>
<feature type="region of interest" description="Disordered" evidence="1">
    <location>
        <begin position="1"/>
        <end position="90"/>
    </location>
</feature>
<feature type="non-terminal residue" evidence="2">
    <location>
        <position position="1"/>
    </location>
</feature>
<gene>
    <name evidence="2" type="ORF">AFUS01_LOCUS8760</name>
</gene>